<name>C5K540_PERM5</name>
<dbReference type="Proteomes" id="UP000007800">
    <property type="component" value="Unassembled WGS sequence"/>
</dbReference>
<evidence type="ECO:0000313" key="2">
    <source>
        <dbReference type="Proteomes" id="UP000007800"/>
    </source>
</evidence>
<accession>C5K540</accession>
<dbReference type="InParanoid" id="C5K540"/>
<organism evidence="2">
    <name type="scientific">Perkinsus marinus (strain ATCC 50983 / TXsc)</name>
    <dbReference type="NCBI Taxonomy" id="423536"/>
    <lineage>
        <taxon>Eukaryota</taxon>
        <taxon>Sar</taxon>
        <taxon>Alveolata</taxon>
        <taxon>Perkinsozoa</taxon>
        <taxon>Perkinsea</taxon>
        <taxon>Perkinsida</taxon>
        <taxon>Perkinsidae</taxon>
        <taxon>Perkinsus</taxon>
    </lineage>
</organism>
<evidence type="ECO:0000313" key="1">
    <source>
        <dbReference type="EMBL" id="EER20462.1"/>
    </source>
</evidence>
<dbReference type="EMBL" id="GG670562">
    <property type="protein sequence ID" value="EER20462.1"/>
    <property type="molecule type" value="Genomic_DNA"/>
</dbReference>
<protein>
    <submittedName>
        <fullName evidence="1">Uncharacterized protein</fullName>
    </submittedName>
</protein>
<dbReference type="GeneID" id="9054013"/>
<dbReference type="OrthoDB" id="10632911at2759"/>
<gene>
    <name evidence="1" type="ORF">Pmar_PMAR010204</name>
</gene>
<keyword evidence="2" id="KW-1185">Reference proteome</keyword>
<proteinExistence type="predicted"/>
<sequence>MTLLLHCAFGDRDKFGNSSTWGDNDPYVKPTGPCTVKDGSLKDCYCPNGIEPVYFSDNGRFGVFCTVKCNKASDCPLPKHGYMLMPSCSATEGVCGISCHSVSLDCWLKVNNDRGHTSSEGRPLVGIKI</sequence>
<dbReference type="RefSeq" id="XP_002788666.1">
    <property type="nucleotide sequence ID" value="XM_002788620.1"/>
</dbReference>
<reference evidence="1 2" key="1">
    <citation type="submission" date="2008-07" db="EMBL/GenBank/DDBJ databases">
        <authorList>
            <person name="El-Sayed N."/>
            <person name="Caler E."/>
            <person name="Inman J."/>
            <person name="Amedeo P."/>
            <person name="Hass B."/>
            <person name="Wortman J."/>
        </authorList>
    </citation>
    <scope>NUCLEOTIDE SEQUENCE [LARGE SCALE GENOMIC DNA]</scope>
    <source>
        <strain evidence="2">ATCC 50983 / TXsc</strain>
    </source>
</reference>
<dbReference type="AlphaFoldDB" id="C5K540"/>